<evidence type="ECO:0000313" key="3">
    <source>
        <dbReference type="Proteomes" id="UP000664267"/>
    </source>
</evidence>
<reference evidence="2" key="1">
    <citation type="submission" date="2021-03" db="EMBL/GenBank/DDBJ databases">
        <title>Molecular epidemiology and mechanisms of colistin and carbapenem resistance in Enterobacteriaceae from clinical isolates, the environment and porcine samples in Pretoria, South Africa.</title>
        <authorList>
            <person name="Bogoshi D."/>
            <person name="Mbelle N.M."/>
            <person name="Naidoo V."/>
            <person name="Osei Sekyere J."/>
        </authorList>
    </citation>
    <scope>NUCLEOTIDE SEQUENCE</scope>
    <source>
        <strain evidence="2">C029</strain>
    </source>
</reference>
<dbReference type="EMBL" id="JAGETN010000078">
    <property type="protein sequence ID" value="MBO2026069.1"/>
    <property type="molecule type" value="Genomic_DNA"/>
</dbReference>
<evidence type="ECO:0000313" key="2">
    <source>
        <dbReference type="EMBL" id="MBO2026069.1"/>
    </source>
</evidence>
<feature type="region of interest" description="Disordered" evidence="1">
    <location>
        <begin position="1"/>
        <end position="30"/>
    </location>
</feature>
<gene>
    <name evidence="2" type="ORF">J4733_28925</name>
</gene>
<feature type="region of interest" description="Disordered" evidence="1">
    <location>
        <begin position="46"/>
        <end position="66"/>
    </location>
</feature>
<dbReference type="Proteomes" id="UP000664267">
    <property type="component" value="Unassembled WGS sequence"/>
</dbReference>
<name>A0A939SS68_KLEPN</name>
<protein>
    <submittedName>
        <fullName evidence="2">Uncharacterized protein</fullName>
    </submittedName>
</protein>
<proteinExistence type="predicted"/>
<comment type="caution">
    <text evidence="2">The sequence shown here is derived from an EMBL/GenBank/DDBJ whole genome shotgun (WGS) entry which is preliminary data.</text>
</comment>
<organism evidence="2 3">
    <name type="scientific">Klebsiella pneumoniae</name>
    <dbReference type="NCBI Taxonomy" id="573"/>
    <lineage>
        <taxon>Bacteria</taxon>
        <taxon>Pseudomonadati</taxon>
        <taxon>Pseudomonadota</taxon>
        <taxon>Gammaproteobacteria</taxon>
        <taxon>Enterobacterales</taxon>
        <taxon>Enterobacteriaceae</taxon>
        <taxon>Klebsiella/Raoultella group</taxon>
        <taxon>Klebsiella</taxon>
        <taxon>Klebsiella pneumoniae complex</taxon>
    </lineage>
</organism>
<sequence length="125" mass="13558">MAAAPYRARGTAGQCKLSRPGKRRAARQQVFRPRSRLMPRWRLRLTGPGYGRPVQAQQAGQAPRRPARCAGRVPVLMAQPALAEQAGETLEHQQSAVVVKAEGLGAQRVDAFACDRRRCASSGLA</sequence>
<accession>A0A939SS68</accession>
<feature type="compositionally biased region" description="Low complexity" evidence="1">
    <location>
        <begin position="51"/>
        <end position="66"/>
    </location>
</feature>
<dbReference type="AlphaFoldDB" id="A0A939SS68"/>
<evidence type="ECO:0000256" key="1">
    <source>
        <dbReference type="SAM" id="MobiDB-lite"/>
    </source>
</evidence>